<gene>
    <name evidence="1" type="ORF">ACFL27_24305</name>
</gene>
<keyword evidence="2" id="KW-1185">Reference proteome</keyword>
<evidence type="ECO:0000313" key="2">
    <source>
        <dbReference type="Proteomes" id="UP001594351"/>
    </source>
</evidence>
<dbReference type="Gene3D" id="3.40.630.30">
    <property type="match status" value="1"/>
</dbReference>
<sequence length="407" mass="45499">MNYRVYDPAKDKAAALRIWQETGWVKSDNTKSMDFLVDTGRTIVVDVGGEPECLVVSLLGDIDYAGRKLSFSLIAATTTSLLARQQNIASYLTAEKIALDAHAGAAVCGLGMFDQGYYDRLGFGSGSYEHIIHFTPSTLKIAEKPRTPRRLTCEDWSLVHQSRIKRLRVHGSCILSHEATRNEMYSATDGFGFGYLDRAGELTHHFWLRGKGREQGPLNINWFVYRNYDQLLELLALLKSFGDQIKLVTMIEPPHIQFQDFLSKPFHHRAISHKSTFQNTIYATAFWQMRICNLEKCLAITSLSGETVRFNLTLEDPITSFLCHNSPWQGISGDYIITLGSSSTAEKGSFPDLPVMKASVGAFTRMWLGVCSATSLAVSDELSAPGSLLDKLDALIRLPVPRPDWDF</sequence>
<proteinExistence type="predicted"/>
<dbReference type="Proteomes" id="UP001594351">
    <property type="component" value="Unassembled WGS sequence"/>
</dbReference>
<dbReference type="InterPro" id="IPR016181">
    <property type="entry name" value="Acyl_CoA_acyltransferase"/>
</dbReference>
<dbReference type="EMBL" id="JBHPBY010000475">
    <property type="protein sequence ID" value="MFC1853333.1"/>
    <property type="molecule type" value="Genomic_DNA"/>
</dbReference>
<evidence type="ECO:0000313" key="1">
    <source>
        <dbReference type="EMBL" id="MFC1853333.1"/>
    </source>
</evidence>
<reference evidence="1 2" key="1">
    <citation type="submission" date="2024-09" db="EMBL/GenBank/DDBJ databases">
        <title>Laminarin stimulates single cell rates of sulfate reduction while oxygen inhibits transcriptomic activity in coastal marine sediment.</title>
        <authorList>
            <person name="Lindsay M."/>
            <person name="Orcutt B."/>
            <person name="Emerson D."/>
            <person name="Stepanauskas R."/>
            <person name="D'Angelo T."/>
        </authorList>
    </citation>
    <scope>NUCLEOTIDE SEQUENCE [LARGE SCALE GENOMIC DNA]</scope>
    <source>
        <strain evidence="1">SAG AM-311-K15</strain>
    </source>
</reference>
<protein>
    <recommendedName>
        <fullName evidence="3">GNAT family N-acetyltransferase</fullName>
    </recommendedName>
</protein>
<accession>A0ABV6Z4R0</accession>
<organism evidence="1 2">
    <name type="scientific">candidate division CSSED10-310 bacterium</name>
    <dbReference type="NCBI Taxonomy" id="2855610"/>
    <lineage>
        <taxon>Bacteria</taxon>
        <taxon>Bacteria division CSSED10-310</taxon>
    </lineage>
</organism>
<dbReference type="SUPFAM" id="SSF55729">
    <property type="entry name" value="Acyl-CoA N-acyltransferases (Nat)"/>
    <property type="match status" value="1"/>
</dbReference>
<comment type="caution">
    <text evidence="1">The sequence shown here is derived from an EMBL/GenBank/DDBJ whole genome shotgun (WGS) entry which is preliminary data.</text>
</comment>
<name>A0ABV6Z4R0_UNCC1</name>
<evidence type="ECO:0008006" key="3">
    <source>
        <dbReference type="Google" id="ProtNLM"/>
    </source>
</evidence>